<dbReference type="EMBL" id="CAXHTB010000001">
    <property type="protein sequence ID" value="CAL0300443.1"/>
    <property type="molecule type" value="Genomic_DNA"/>
</dbReference>
<accession>A0AAV1VUI8</accession>
<evidence type="ECO:0000313" key="2">
    <source>
        <dbReference type="Proteomes" id="UP001497480"/>
    </source>
</evidence>
<evidence type="ECO:0000313" key="1">
    <source>
        <dbReference type="EMBL" id="CAL0300443.1"/>
    </source>
</evidence>
<sequence>MFSPNTFSSSTFYSHSHSYLRLPPRCPTFVSAAFRRRSRRRNRRNNKLTSPTTTHSEPKIETVIDLTRFTTFQTSLRSNIRQFVSSAEDAYTDLQTLLTLDHNRRLVVSCRPSTLNFLATSTLFTFLSFTALRLLIDLGSRFLNWTRNASTYSAPMVRRDRSLGGREVVVGTVAAKKPAANPLSLAERSLSLRRASKKKVVGVQKKLPKWWPHIINGAVLDVDDEEEYKREAYRVVRAIVDSRMAGKDIIENDIIQLRQLCRISGVQVSIDPTNVRDSLYRAAVNFVLNVCSREPTYSTSIDIDGEDAQKFLAGFAENIGLENVRAATMVSAAVAARTRSCLLQAWALEMQGKNIDAMVELSKICLFLRIFPPEESSPEMEMVGRGLEKHLKLEQRKHLMFLFGKVCGEDSQTIAREALGLVRTCYPILQIMCIQIFGSYILIVI</sequence>
<dbReference type="Proteomes" id="UP001497480">
    <property type="component" value="Unassembled WGS sequence"/>
</dbReference>
<dbReference type="PANTHER" id="PTHR35830">
    <property type="entry name" value="OS05G0299200 PROTEIN"/>
    <property type="match status" value="1"/>
</dbReference>
<proteinExistence type="predicted"/>
<keyword evidence="2" id="KW-1185">Reference proteome</keyword>
<dbReference type="AlphaFoldDB" id="A0AAV1VUI8"/>
<reference evidence="1 2" key="1">
    <citation type="submission" date="2024-03" db="EMBL/GenBank/DDBJ databases">
        <authorList>
            <person name="Martinez-Hernandez J."/>
        </authorList>
    </citation>
    <scope>NUCLEOTIDE SEQUENCE [LARGE SCALE GENOMIC DNA]</scope>
</reference>
<organism evidence="1 2">
    <name type="scientific">Lupinus luteus</name>
    <name type="common">European yellow lupine</name>
    <dbReference type="NCBI Taxonomy" id="3873"/>
    <lineage>
        <taxon>Eukaryota</taxon>
        <taxon>Viridiplantae</taxon>
        <taxon>Streptophyta</taxon>
        <taxon>Embryophyta</taxon>
        <taxon>Tracheophyta</taxon>
        <taxon>Spermatophyta</taxon>
        <taxon>Magnoliopsida</taxon>
        <taxon>eudicotyledons</taxon>
        <taxon>Gunneridae</taxon>
        <taxon>Pentapetalae</taxon>
        <taxon>rosids</taxon>
        <taxon>fabids</taxon>
        <taxon>Fabales</taxon>
        <taxon>Fabaceae</taxon>
        <taxon>Papilionoideae</taxon>
        <taxon>50 kb inversion clade</taxon>
        <taxon>genistoids sensu lato</taxon>
        <taxon>core genistoids</taxon>
        <taxon>Genisteae</taxon>
        <taxon>Lupinus</taxon>
    </lineage>
</organism>
<comment type="caution">
    <text evidence="1">The sequence shown here is derived from an EMBL/GenBank/DDBJ whole genome shotgun (WGS) entry which is preliminary data.</text>
</comment>
<name>A0AAV1VUI8_LUPLU</name>
<protein>
    <submittedName>
        <fullName evidence="1">Uncharacterized protein</fullName>
    </submittedName>
</protein>
<dbReference type="PANTHER" id="PTHR35830:SF1">
    <property type="entry name" value="OS05G0299200 PROTEIN"/>
    <property type="match status" value="1"/>
</dbReference>
<gene>
    <name evidence="1" type="ORF">LLUT_LOCUS1503</name>
</gene>